<keyword evidence="1" id="KW-0472">Membrane</keyword>
<dbReference type="NCBIfam" id="NF033679">
    <property type="entry name" value="DNRLRE_dom"/>
    <property type="match status" value="2"/>
</dbReference>
<evidence type="ECO:0000259" key="3">
    <source>
        <dbReference type="Pfam" id="PF07589"/>
    </source>
</evidence>
<dbReference type="InterPro" id="IPR013424">
    <property type="entry name" value="Ice-binding_C"/>
</dbReference>
<dbReference type="RefSeq" id="WP_252854079.1">
    <property type="nucleotide sequence ID" value="NZ_JAMXLR010000062.1"/>
</dbReference>
<dbReference type="Proteomes" id="UP001155241">
    <property type="component" value="Unassembled WGS sequence"/>
</dbReference>
<keyword evidence="1" id="KW-0812">Transmembrane</keyword>
<dbReference type="EMBL" id="JAMXLR010000062">
    <property type="protein sequence ID" value="MCO6045964.1"/>
    <property type="molecule type" value="Genomic_DNA"/>
</dbReference>
<keyword evidence="2" id="KW-0732">Signal</keyword>
<feature type="chain" id="PRO_5040745723" evidence="2">
    <location>
        <begin position="27"/>
        <end position="492"/>
    </location>
</feature>
<comment type="caution">
    <text evidence="4">The sequence shown here is derived from an EMBL/GenBank/DDBJ whole genome shotgun (WGS) entry which is preliminary data.</text>
</comment>
<dbReference type="Pfam" id="PF07589">
    <property type="entry name" value="PEP-CTERM"/>
    <property type="match status" value="1"/>
</dbReference>
<gene>
    <name evidence="4" type="ORF">NG895_18855</name>
</gene>
<dbReference type="AlphaFoldDB" id="A0A9X2FGF9"/>
<feature type="transmembrane region" description="Helical" evidence="1">
    <location>
        <begin position="469"/>
        <end position="485"/>
    </location>
</feature>
<evidence type="ECO:0000313" key="5">
    <source>
        <dbReference type="Proteomes" id="UP001155241"/>
    </source>
</evidence>
<evidence type="ECO:0000256" key="2">
    <source>
        <dbReference type="SAM" id="SignalP"/>
    </source>
</evidence>
<keyword evidence="1" id="KW-1133">Transmembrane helix</keyword>
<sequence length="492" mass="52827">MTRNSGWLTLSVLAVLATSVAENADAQITLETLTFQNGANGYDGAFDRRIDMRLIDENEGTFADASEDGASVDTDVDPFFIDGDPVDSSRSDYLIRFDDILGDMGIPSGAIILDATLNLRTTSESVNANSRTGESYNVYRLAVPFDSTSTMDGTFGDGNDMFTDNVDGVEPEQGEADWILSTFDHPVDEGGLEPDMTYGASVTRAVQSWVDGATNYGLAVMSDHRDNDDGWSVHSTGSSTVSSRPELSVTYTISPLMRVNEFQQGLNGYTGTTDVLLNLVTDTASTDERDDDTVVGGLDASTESEVFLDGSNATPEEPNVGNSYDTPYLIKFDDVESLGDNGRRVYKAELLVTTGFSSGVSDSGGPFTVHQLLTPFDTTSVYGDYSGDVNDMLAANEIAPEAARFESIDEGEYVAVDVTSVVDNWFSGDPNYGFYIGANGTSNGWQIFTSGAIDSDLAPMLRIYTVPEPASVMLGAFGLLALAVYRRRPNAC</sequence>
<feature type="signal peptide" evidence="2">
    <location>
        <begin position="1"/>
        <end position="26"/>
    </location>
</feature>
<feature type="domain" description="Ice-binding protein C-terminal" evidence="3">
    <location>
        <begin position="465"/>
        <end position="488"/>
    </location>
</feature>
<organism evidence="4 5">
    <name type="scientific">Aeoliella straminimaris</name>
    <dbReference type="NCBI Taxonomy" id="2954799"/>
    <lineage>
        <taxon>Bacteria</taxon>
        <taxon>Pseudomonadati</taxon>
        <taxon>Planctomycetota</taxon>
        <taxon>Planctomycetia</taxon>
        <taxon>Pirellulales</taxon>
        <taxon>Lacipirellulaceae</taxon>
        <taxon>Aeoliella</taxon>
    </lineage>
</organism>
<evidence type="ECO:0000256" key="1">
    <source>
        <dbReference type="SAM" id="Phobius"/>
    </source>
</evidence>
<proteinExistence type="predicted"/>
<evidence type="ECO:0000313" key="4">
    <source>
        <dbReference type="EMBL" id="MCO6045964.1"/>
    </source>
</evidence>
<accession>A0A9X2FGF9</accession>
<name>A0A9X2FGF9_9BACT</name>
<protein>
    <submittedName>
        <fullName evidence="4">DNRLRE domain-containing protein</fullName>
    </submittedName>
</protein>
<reference evidence="4" key="1">
    <citation type="submission" date="2022-06" db="EMBL/GenBank/DDBJ databases">
        <title>Aeoliella straminimaris, a novel planctomycete from sediments.</title>
        <authorList>
            <person name="Vitorino I.R."/>
            <person name="Lage O.M."/>
        </authorList>
    </citation>
    <scope>NUCLEOTIDE SEQUENCE</scope>
    <source>
        <strain evidence="4">ICT_H6.2</strain>
    </source>
</reference>
<keyword evidence="5" id="KW-1185">Reference proteome</keyword>